<dbReference type="PANTHER" id="PTHR43329">
    <property type="entry name" value="EPOXIDE HYDROLASE"/>
    <property type="match status" value="1"/>
</dbReference>
<evidence type="ECO:0000313" key="3">
    <source>
        <dbReference type="EMBL" id="TCT09977.1"/>
    </source>
</evidence>
<dbReference type="InterPro" id="IPR000639">
    <property type="entry name" value="Epox_hydrolase-like"/>
</dbReference>
<dbReference type="InterPro" id="IPR000073">
    <property type="entry name" value="AB_hydrolase_1"/>
</dbReference>
<sequence>MTREKDMADLADLFPGFEARTVATSGADIFLRTGGSGPPLLLVHGYPQTHVMWHKVAPALAAHFTLVIPDLRGYGWSSVPRSDPEHSAYSKRTMATDLIEVMERLGHVRFDIAGHDRGGRVAYRLALDHPGRVGRIAVLDIVPTYEMWHGFTVKLAMKVYHWLFLAQPEPLPEMLIAKAPVEYLDYTLASWTKAKSLAAFDPRALAHYRAFFQVPERIHACCEDYRAGQTADLAADEADATAGRRIRSPLLALWGGAGIPGETDGPLDIWRRWGTDVTGMAIDSGHFVCEENPQAAAAALLDFLRT</sequence>
<evidence type="ECO:0000256" key="1">
    <source>
        <dbReference type="ARBA" id="ARBA00022801"/>
    </source>
</evidence>
<keyword evidence="1" id="KW-0378">Hydrolase</keyword>
<dbReference type="Proteomes" id="UP000295678">
    <property type="component" value="Unassembled WGS sequence"/>
</dbReference>
<accession>A0A4R3MD56</accession>
<dbReference type="InterPro" id="IPR029058">
    <property type="entry name" value="AB_hydrolase_fold"/>
</dbReference>
<keyword evidence="4" id="KW-1185">Reference proteome</keyword>
<evidence type="ECO:0000259" key="2">
    <source>
        <dbReference type="Pfam" id="PF00561"/>
    </source>
</evidence>
<evidence type="ECO:0000313" key="4">
    <source>
        <dbReference type="Proteomes" id="UP000295678"/>
    </source>
</evidence>
<dbReference type="SUPFAM" id="SSF53474">
    <property type="entry name" value="alpha/beta-Hydrolases"/>
    <property type="match status" value="1"/>
</dbReference>
<protein>
    <submittedName>
        <fullName evidence="3">Haloacetate dehalogenase</fullName>
    </submittedName>
</protein>
<dbReference type="EMBL" id="SMAK01000006">
    <property type="protein sequence ID" value="TCT09977.1"/>
    <property type="molecule type" value="Genomic_DNA"/>
</dbReference>
<name>A0A4R3MD56_9HYPH</name>
<gene>
    <name evidence="3" type="ORF">EDC22_106172</name>
</gene>
<feature type="domain" description="AB hydrolase-1" evidence="2">
    <location>
        <begin position="38"/>
        <end position="256"/>
    </location>
</feature>
<dbReference type="Gene3D" id="3.40.50.1820">
    <property type="entry name" value="alpha/beta hydrolase"/>
    <property type="match status" value="1"/>
</dbReference>
<dbReference type="AlphaFoldDB" id="A0A4R3MD56"/>
<dbReference type="PRINTS" id="PR00111">
    <property type="entry name" value="ABHYDROLASE"/>
</dbReference>
<organism evidence="3 4">
    <name type="scientific">Tepidamorphus gemmatus</name>
    <dbReference type="NCBI Taxonomy" id="747076"/>
    <lineage>
        <taxon>Bacteria</taxon>
        <taxon>Pseudomonadati</taxon>
        <taxon>Pseudomonadota</taxon>
        <taxon>Alphaproteobacteria</taxon>
        <taxon>Hyphomicrobiales</taxon>
        <taxon>Tepidamorphaceae</taxon>
        <taxon>Tepidamorphus</taxon>
    </lineage>
</organism>
<dbReference type="PRINTS" id="PR00412">
    <property type="entry name" value="EPOXHYDRLASE"/>
</dbReference>
<dbReference type="GO" id="GO:0016787">
    <property type="term" value="F:hydrolase activity"/>
    <property type="evidence" value="ECO:0007669"/>
    <property type="project" value="UniProtKB-KW"/>
</dbReference>
<dbReference type="Pfam" id="PF00561">
    <property type="entry name" value="Abhydrolase_1"/>
    <property type="match status" value="1"/>
</dbReference>
<reference evidence="3 4" key="1">
    <citation type="submission" date="2019-03" db="EMBL/GenBank/DDBJ databases">
        <title>Genomic Encyclopedia of Type Strains, Phase IV (KMG-IV): sequencing the most valuable type-strain genomes for metagenomic binning, comparative biology and taxonomic classification.</title>
        <authorList>
            <person name="Goeker M."/>
        </authorList>
    </citation>
    <scope>NUCLEOTIDE SEQUENCE [LARGE SCALE GENOMIC DNA]</scope>
    <source>
        <strain evidence="3 4">DSM 19345</strain>
    </source>
</reference>
<comment type="caution">
    <text evidence="3">The sequence shown here is derived from an EMBL/GenBank/DDBJ whole genome shotgun (WGS) entry which is preliminary data.</text>
</comment>
<proteinExistence type="predicted"/>